<protein>
    <submittedName>
        <fullName evidence="1">Uncharacterized protein</fullName>
    </submittedName>
</protein>
<reference evidence="1" key="2">
    <citation type="journal article" date="2015" name="Fish Shellfish Immunol.">
        <title>Early steps in the European eel (Anguilla anguilla)-Vibrio vulnificus interaction in the gills: Role of the RtxA13 toxin.</title>
        <authorList>
            <person name="Callol A."/>
            <person name="Pajuelo D."/>
            <person name="Ebbesson L."/>
            <person name="Teles M."/>
            <person name="MacKenzie S."/>
            <person name="Amaro C."/>
        </authorList>
    </citation>
    <scope>NUCLEOTIDE SEQUENCE</scope>
</reference>
<dbReference type="EMBL" id="GBXM01056174">
    <property type="protein sequence ID" value="JAH52403.1"/>
    <property type="molecule type" value="Transcribed_RNA"/>
</dbReference>
<dbReference type="AlphaFoldDB" id="A0A0E9TI64"/>
<accession>A0A0E9TI64</accession>
<sequence length="52" mass="5771">MKAPPMTQLNTSPILFLSESLHLLPAVSLYCSLGIAPLCFTEGRWLKNLLKI</sequence>
<reference evidence="1" key="1">
    <citation type="submission" date="2014-11" db="EMBL/GenBank/DDBJ databases">
        <authorList>
            <person name="Amaro Gonzalez C."/>
        </authorList>
    </citation>
    <scope>NUCLEOTIDE SEQUENCE</scope>
</reference>
<organism evidence="1">
    <name type="scientific">Anguilla anguilla</name>
    <name type="common">European freshwater eel</name>
    <name type="synonym">Muraena anguilla</name>
    <dbReference type="NCBI Taxonomy" id="7936"/>
    <lineage>
        <taxon>Eukaryota</taxon>
        <taxon>Metazoa</taxon>
        <taxon>Chordata</taxon>
        <taxon>Craniata</taxon>
        <taxon>Vertebrata</taxon>
        <taxon>Euteleostomi</taxon>
        <taxon>Actinopterygii</taxon>
        <taxon>Neopterygii</taxon>
        <taxon>Teleostei</taxon>
        <taxon>Anguilliformes</taxon>
        <taxon>Anguillidae</taxon>
        <taxon>Anguilla</taxon>
    </lineage>
</organism>
<proteinExistence type="predicted"/>
<evidence type="ECO:0000313" key="1">
    <source>
        <dbReference type="EMBL" id="JAH52403.1"/>
    </source>
</evidence>
<name>A0A0E9TI64_ANGAN</name>